<gene>
    <name evidence="1" type="ORF">D0Z07_8823</name>
</gene>
<dbReference type="AlphaFoldDB" id="A0A9P6VDM0"/>
<reference evidence="1" key="1">
    <citation type="submission" date="2019-07" db="EMBL/GenBank/DDBJ databases">
        <title>Hyphodiscus hymeniophilus genome sequencing and assembly.</title>
        <authorList>
            <person name="Kramer G."/>
            <person name="Nodwell J."/>
        </authorList>
    </citation>
    <scope>NUCLEOTIDE SEQUENCE</scope>
    <source>
        <strain evidence="1">ATCC 34498</strain>
    </source>
</reference>
<comment type="caution">
    <text evidence="1">The sequence shown here is derived from an EMBL/GenBank/DDBJ whole genome shotgun (WGS) entry which is preliminary data.</text>
</comment>
<dbReference type="EMBL" id="VNKQ01000019">
    <property type="protein sequence ID" value="KAG0645275.1"/>
    <property type="molecule type" value="Genomic_DNA"/>
</dbReference>
<name>A0A9P6VDM0_9HELO</name>
<protein>
    <submittedName>
        <fullName evidence="1">Uncharacterized protein</fullName>
    </submittedName>
</protein>
<accession>A0A9P6VDM0</accession>
<dbReference type="OrthoDB" id="47059at2759"/>
<dbReference type="Proteomes" id="UP000785200">
    <property type="component" value="Unassembled WGS sequence"/>
</dbReference>
<sequence>MGETQLPTPPSPVEPFDVDEVLKKLTSTEKIDLLAEQVLTFGIPRACHDSLYLRFDFQMARMEFAGLDFSTEV</sequence>
<evidence type="ECO:0000313" key="1">
    <source>
        <dbReference type="EMBL" id="KAG0645275.1"/>
    </source>
</evidence>
<proteinExistence type="predicted"/>
<evidence type="ECO:0000313" key="2">
    <source>
        <dbReference type="Proteomes" id="UP000785200"/>
    </source>
</evidence>
<keyword evidence="2" id="KW-1185">Reference proteome</keyword>
<organism evidence="1 2">
    <name type="scientific">Hyphodiscus hymeniophilus</name>
    <dbReference type="NCBI Taxonomy" id="353542"/>
    <lineage>
        <taxon>Eukaryota</taxon>
        <taxon>Fungi</taxon>
        <taxon>Dikarya</taxon>
        <taxon>Ascomycota</taxon>
        <taxon>Pezizomycotina</taxon>
        <taxon>Leotiomycetes</taxon>
        <taxon>Helotiales</taxon>
        <taxon>Hyphodiscaceae</taxon>
        <taxon>Hyphodiscus</taxon>
    </lineage>
</organism>